<dbReference type="AlphaFoldDB" id="A0ABD2PKW5"/>
<keyword evidence="2" id="KW-1185">Reference proteome</keyword>
<sequence>MQHHHTTSSFFEASRRERLMMKKSLVHRYLEQCMREGKGGHLLQQHSSVPLDYNAKLPRRFNNINYLQQW</sequence>
<reference evidence="1 2" key="1">
    <citation type="submission" date="2024-11" db="EMBL/GenBank/DDBJ databases">
        <title>Adaptive evolution of stress response genes in parasites aligns with host niche diversity.</title>
        <authorList>
            <person name="Hahn C."/>
            <person name="Resl P."/>
        </authorList>
    </citation>
    <scope>NUCLEOTIDE SEQUENCE [LARGE SCALE GENOMIC DNA]</scope>
    <source>
        <strain evidence="1">EGGRZ-B1_66</strain>
        <tissue evidence="1">Body</tissue>
    </source>
</reference>
<evidence type="ECO:0000313" key="1">
    <source>
        <dbReference type="EMBL" id="KAL3307287.1"/>
    </source>
</evidence>
<protein>
    <submittedName>
        <fullName evidence="1">Uncharacterized protein</fullName>
    </submittedName>
</protein>
<dbReference type="EMBL" id="JBJKFK010007780">
    <property type="protein sequence ID" value="KAL3307287.1"/>
    <property type="molecule type" value="Genomic_DNA"/>
</dbReference>
<comment type="caution">
    <text evidence="1">The sequence shown here is derived from an EMBL/GenBank/DDBJ whole genome shotgun (WGS) entry which is preliminary data.</text>
</comment>
<organism evidence="1 2">
    <name type="scientific">Cichlidogyrus casuarinus</name>
    <dbReference type="NCBI Taxonomy" id="1844966"/>
    <lineage>
        <taxon>Eukaryota</taxon>
        <taxon>Metazoa</taxon>
        <taxon>Spiralia</taxon>
        <taxon>Lophotrochozoa</taxon>
        <taxon>Platyhelminthes</taxon>
        <taxon>Monogenea</taxon>
        <taxon>Monopisthocotylea</taxon>
        <taxon>Dactylogyridea</taxon>
        <taxon>Ancyrocephalidae</taxon>
        <taxon>Cichlidogyrus</taxon>
    </lineage>
</organism>
<accession>A0ABD2PKW5</accession>
<proteinExistence type="predicted"/>
<evidence type="ECO:0000313" key="2">
    <source>
        <dbReference type="Proteomes" id="UP001626550"/>
    </source>
</evidence>
<gene>
    <name evidence="1" type="ORF">Ciccas_014203</name>
</gene>
<dbReference type="Proteomes" id="UP001626550">
    <property type="component" value="Unassembled WGS sequence"/>
</dbReference>
<name>A0ABD2PKW5_9PLAT</name>